<dbReference type="Gene3D" id="4.10.410.60">
    <property type="match status" value="1"/>
</dbReference>
<dbReference type="Proteomes" id="UP001162541">
    <property type="component" value="Chromosome 5"/>
</dbReference>
<dbReference type="EMBL" id="LVLJ01000958">
    <property type="protein sequence ID" value="OAE31853.1"/>
    <property type="molecule type" value="Genomic_DNA"/>
</dbReference>
<dbReference type="SUPFAM" id="SSF143034">
    <property type="entry name" value="L35p-like"/>
    <property type="match status" value="1"/>
</dbReference>
<protein>
    <recommendedName>
        <fullName evidence="4">50S ribosomal protein L35</fullName>
    </recommendedName>
</protein>
<dbReference type="InterPro" id="IPR021137">
    <property type="entry name" value="Ribosomal_bL35-like"/>
</dbReference>
<keyword evidence="2 4" id="KW-0689">Ribosomal protein</keyword>
<evidence type="ECO:0000313" key="5">
    <source>
        <dbReference type="EMBL" id="BBN10717.1"/>
    </source>
</evidence>
<dbReference type="InterPro" id="IPR018265">
    <property type="entry name" value="Ribosomal_bL35_CS"/>
</dbReference>
<name>A0A176WGX0_MARPO</name>
<dbReference type="AlphaFoldDB" id="A0A176WGX0"/>
<dbReference type="HAMAP" id="MF_00514">
    <property type="entry name" value="Ribosomal_bL35"/>
    <property type="match status" value="1"/>
</dbReference>
<dbReference type="GO" id="GO:0015934">
    <property type="term" value="C:large ribosomal subunit"/>
    <property type="evidence" value="ECO:0007669"/>
    <property type="project" value="TreeGrafter"/>
</dbReference>
<reference evidence="5" key="2">
    <citation type="journal article" date="2019" name="Curr. Biol.">
        <title>Chromatin organization in early land plants reveals an ancestral association between H3K27me3, transposons, and constitutive heterochromatin.</title>
        <authorList>
            <person name="Montgomery S.A."/>
            <person name="Tanizawa Y."/>
            <person name="Galik B."/>
            <person name="Wang N."/>
            <person name="Ito T."/>
            <person name="Mochizuki T."/>
            <person name="Akimcheva S."/>
            <person name="Bowman J."/>
            <person name="Cognat V."/>
            <person name="Drouard L."/>
            <person name="Ekker H."/>
            <person name="Houng S."/>
            <person name="Kohchi T."/>
            <person name="Lin S."/>
            <person name="Liu L.D."/>
            <person name="Nakamura Y."/>
            <person name="Valeeva L.R."/>
            <person name="Shakirov E.V."/>
            <person name="Shippen D.E."/>
            <person name="Wei W."/>
            <person name="Yagura M."/>
            <person name="Yamaoka S."/>
            <person name="Yamato K.T."/>
            <person name="Liu C."/>
            <person name="Berger F."/>
        </authorList>
    </citation>
    <scope>NUCLEOTIDE SEQUENCE [LARGE SCALE GENOMIC DNA]</scope>
    <source>
        <strain evidence="5">Tak-1</strain>
    </source>
</reference>
<dbReference type="PROSITE" id="PS00936">
    <property type="entry name" value="RIBOSOMAL_L35"/>
    <property type="match status" value="1"/>
</dbReference>
<reference evidence="6 7" key="1">
    <citation type="submission" date="2016-03" db="EMBL/GenBank/DDBJ databases">
        <title>Mechanisms controlling the formation of the plant cell surface in tip-growing cells are functionally conserved among land plants.</title>
        <authorList>
            <person name="Honkanen S."/>
            <person name="Jones V.A."/>
            <person name="Morieri G."/>
            <person name="Champion C."/>
            <person name="Hetherington A.J."/>
            <person name="Kelly S."/>
            <person name="Saint-Marcoux D."/>
            <person name="Proust H."/>
            <person name="Prescott H."/>
            <person name="Dolan L."/>
        </authorList>
    </citation>
    <scope>NUCLEOTIDE SEQUENCE [LARGE SCALE GENOMIC DNA]</scope>
    <source>
        <strain evidence="7">cv. Tak-1 and cv. Tak-2</strain>
        <tissue evidence="6">Whole gametophyte</tissue>
    </source>
</reference>
<evidence type="ECO:0000256" key="4">
    <source>
        <dbReference type="RuleBase" id="RU000568"/>
    </source>
</evidence>
<dbReference type="InterPro" id="IPR001706">
    <property type="entry name" value="Ribosomal_bL35"/>
</dbReference>
<dbReference type="Proteomes" id="UP000077202">
    <property type="component" value="Unassembled WGS sequence"/>
</dbReference>
<dbReference type="Pfam" id="PF01632">
    <property type="entry name" value="Ribosomal_L35p"/>
    <property type="match status" value="1"/>
</dbReference>
<organism evidence="6 7">
    <name type="scientific">Marchantia polymorpha subsp. ruderalis</name>
    <dbReference type="NCBI Taxonomy" id="1480154"/>
    <lineage>
        <taxon>Eukaryota</taxon>
        <taxon>Viridiplantae</taxon>
        <taxon>Streptophyta</taxon>
        <taxon>Embryophyta</taxon>
        <taxon>Marchantiophyta</taxon>
        <taxon>Marchantiopsida</taxon>
        <taxon>Marchantiidae</taxon>
        <taxon>Marchantiales</taxon>
        <taxon>Marchantiaceae</taxon>
        <taxon>Marchantia</taxon>
    </lineage>
</organism>
<comment type="similarity">
    <text evidence="1 4">Belongs to the bacterial ribosomal protein bL35 family.</text>
</comment>
<evidence type="ECO:0000256" key="2">
    <source>
        <dbReference type="ARBA" id="ARBA00022980"/>
    </source>
</evidence>
<accession>A0A176WGX0</accession>
<keyword evidence="7" id="KW-1185">Reference proteome</keyword>
<dbReference type="PANTHER" id="PTHR33343:SF1">
    <property type="entry name" value="LARGE RIBOSOMAL SUBUNIT PROTEIN BL35M"/>
    <property type="match status" value="1"/>
</dbReference>
<dbReference type="EMBL" id="AP019870">
    <property type="protein sequence ID" value="BBN10717.1"/>
    <property type="molecule type" value="Genomic_DNA"/>
</dbReference>
<evidence type="ECO:0000313" key="8">
    <source>
        <dbReference type="Proteomes" id="UP001162541"/>
    </source>
</evidence>
<evidence type="ECO:0000313" key="6">
    <source>
        <dbReference type="EMBL" id="OAE31853.1"/>
    </source>
</evidence>
<reference evidence="8" key="3">
    <citation type="journal article" date="2020" name="Curr. Biol.">
        <title>Chromatin organization in early land plants reveals an ancestral association between H3K27me3, transposons, and constitutive heterochromatin.</title>
        <authorList>
            <person name="Montgomery S.A."/>
            <person name="Tanizawa Y."/>
            <person name="Galik B."/>
            <person name="Wang N."/>
            <person name="Ito T."/>
            <person name="Mochizuki T."/>
            <person name="Akimcheva S."/>
            <person name="Bowman J.L."/>
            <person name="Cognat V."/>
            <person name="Marechal-Drouard L."/>
            <person name="Ekker H."/>
            <person name="Hong S.F."/>
            <person name="Kohchi T."/>
            <person name="Lin S.S."/>
            <person name="Liu L.D."/>
            <person name="Nakamura Y."/>
            <person name="Valeeva L.R."/>
            <person name="Shakirov E.V."/>
            <person name="Shippen D.E."/>
            <person name="Wei W.L."/>
            <person name="Yagura M."/>
            <person name="Yamaoka S."/>
            <person name="Yamato K.T."/>
            <person name="Liu C."/>
            <person name="Berger F."/>
        </authorList>
    </citation>
    <scope>NUCLEOTIDE SEQUENCE [LARGE SCALE GENOMIC DNA]</scope>
    <source>
        <strain evidence="8">Tak-1</strain>
    </source>
</reference>
<evidence type="ECO:0000256" key="1">
    <source>
        <dbReference type="ARBA" id="ARBA00006598"/>
    </source>
</evidence>
<proteinExistence type="inferred from homology"/>
<dbReference type="PRINTS" id="PR00064">
    <property type="entry name" value="RIBOSOMALL35"/>
</dbReference>
<keyword evidence="3 4" id="KW-0687">Ribonucleoprotein</keyword>
<gene>
    <name evidence="6" type="ORF">AXG93_1276s1070</name>
    <name evidence="5" type="ORF">Mp_5g05850</name>
</gene>
<sequence>MAMAMASAAVGVSAVRITVLAAAPAACSSGRVSQLCSSFTGLSLKSWKKTQNGVGMGFSCVSSPATVRRPVGFPVAKLKTHKAAAKRFRVTGSGKIVRRQARRAHLLSKKTTKRKNRLSGQVQVNRRDYNNVIGALPYLKVNRAN</sequence>
<dbReference type="GO" id="GO:0003735">
    <property type="term" value="F:structural constituent of ribosome"/>
    <property type="evidence" value="ECO:0007669"/>
    <property type="project" value="InterPro"/>
</dbReference>
<dbReference type="NCBIfam" id="TIGR00001">
    <property type="entry name" value="rpmI_bact"/>
    <property type="match status" value="1"/>
</dbReference>
<dbReference type="GO" id="GO:0006412">
    <property type="term" value="P:translation"/>
    <property type="evidence" value="ECO:0007669"/>
    <property type="project" value="InterPro"/>
</dbReference>
<dbReference type="PANTHER" id="PTHR33343">
    <property type="entry name" value="54S RIBOSOMAL PROTEIN BL35M"/>
    <property type="match status" value="1"/>
</dbReference>
<evidence type="ECO:0000256" key="3">
    <source>
        <dbReference type="ARBA" id="ARBA00023274"/>
    </source>
</evidence>
<dbReference type="FunFam" id="4.10.410.60:FF:000001">
    <property type="entry name" value="50S ribosomal protein L35"/>
    <property type="match status" value="1"/>
</dbReference>
<dbReference type="InterPro" id="IPR037229">
    <property type="entry name" value="Ribosomal_bL35_sf"/>
</dbReference>
<evidence type="ECO:0000313" key="7">
    <source>
        <dbReference type="Proteomes" id="UP000077202"/>
    </source>
</evidence>